<accession>A0ABS5MK81</accession>
<name>A0ABS5MK81_9STAP</name>
<gene>
    <name evidence="1" type="ORF">JJQ58_00880</name>
</gene>
<proteinExistence type="predicted"/>
<dbReference type="EMBL" id="JAGXBM010000001">
    <property type="protein sequence ID" value="MBS3696032.1"/>
    <property type="molecule type" value="Genomic_DNA"/>
</dbReference>
<reference evidence="1 2" key="1">
    <citation type="submission" date="2021-05" db="EMBL/GenBank/DDBJ databases">
        <title>Staphylococcus fleurettii isolated from lake water in First Nation community in Manitoba, Canada.</title>
        <authorList>
            <person name="Bashar S."/>
            <person name="Murdock A."/>
            <person name="Patidar R."/>
            <person name="Golding G."/>
            <person name="Farenhorst A."/>
            <person name="Kumar A."/>
        </authorList>
    </citation>
    <scope>NUCLEOTIDE SEQUENCE [LARGE SCALE GENOMIC DNA]</scope>
    <source>
        <strain evidence="1 2">SF002</strain>
    </source>
</reference>
<dbReference type="Proteomes" id="UP000681586">
    <property type="component" value="Unassembled WGS sequence"/>
</dbReference>
<organism evidence="1 2">
    <name type="scientific">Mammaliicoccus fleurettii</name>
    <dbReference type="NCBI Taxonomy" id="150056"/>
    <lineage>
        <taxon>Bacteria</taxon>
        <taxon>Bacillati</taxon>
        <taxon>Bacillota</taxon>
        <taxon>Bacilli</taxon>
        <taxon>Bacillales</taxon>
        <taxon>Staphylococcaceae</taxon>
        <taxon>Mammaliicoccus</taxon>
    </lineage>
</organism>
<evidence type="ECO:0000313" key="2">
    <source>
        <dbReference type="Proteomes" id="UP000681586"/>
    </source>
</evidence>
<evidence type="ECO:0000313" key="1">
    <source>
        <dbReference type="EMBL" id="MBS3696032.1"/>
    </source>
</evidence>
<comment type="caution">
    <text evidence="1">The sequence shown here is derived from an EMBL/GenBank/DDBJ whole genome shotgun (WGS) entry which is preliminary data.</text>
</comment>
<protein>
    <submittedName>
        <fullName evidence="1">Uncharacterized protein</fullName>
    </submittedName>
</protein>
<sequence>MVKFLIKKDFKDVHTGQVYKKGEEQEFTVKRVDEIEQNLDGSFLVRKEDKKKK</sequence>
<keyword evidence="2" id="KW-1185">Reference proteome</keyword>
<dbReference type="RefSeq" id="WP_203153428.1">
    <property type="nucleotide sequence ID" value="NZ_JAEPSA010000003.1"/>
</dbReference>